<dbReference type="SUPFAM" id="SSF48452">
    <property type="entry name" value="TPR-like"/>
    <property type="match status" value="1"/>
</dbReference>
<evidence type="ECO:0000313" key="3">
    <source>
        <dbReference type="EMBL" id="KAL3669719.1"/>
    </source>
</evidence>
<dbReference type="PANTHER" id="PTHR45586:SF1">
    <property type="entry name" value="LIPOPOLYSACCHARIDE ASSEMBLY PROTEIN B"/>
    <property type="match status" value="1"/>
</dbReference>
<accession>A0ABD3FU18</accession>
<comment type="caution">
    <text evidence="3">The sequence shown here is derived from an EMBL/GenBank/DDBJ whole genome shotgun (WGS) entry which is preliminary data.</text>
</comment>
<dbReference type="Gene3D" id="1.25.40.10">
    <property type="entry name" value="Tetratricopeptide repeat domain"/>
    <property type="match status" value="2"/>
</dbReference>
<keyword evidence="1" id="KW-0677">Repeat</keyword>
<sequence>MRLYVHFEPSDEALTWTKRLNLPPVSDASACPSVRSVLCCFLAAYNAKFRSQRPLEPNNVVVYVEYRQNGPYRHLVESLDVSVAAVGNSNCCTDKLLLMSSETCDFELILVPNEPQRKVLGPELPPELKTKKRCQIHADISEEDGRDPRLRGVLELADKQMRQRKFRAAKEIYTQVITSDPWNSEALVALGNILVANGRQEEAVGKYFITCWKAHKGKDCGCKAQARLAFTSALRLAECYLELEEFNEAVTILEELQAFLRGNGGAAGGEGKFKGFFTDAGERVRLEEQMDVLKAQALYESKGFDNQEKAISLLMHLLPDLTASTLNLEALLLYARIAHDRGKKDEALSMALRVLVGRSNDRVVRETIVAFLKDPESMQRLQQAVPPNSHSAGAAYAFIATILKDFGAVEKSILCFQQAQNSDPRSASYALNHAHALEVCCRYAEAYDVLVSFFHKNKALYVGRGGATLDAGSFVKVLDGIGAWKHRNEKMSLDKSQNTCASSDWHVEWVSGNGGYAKVTESASVSGGADGAPLSLGSVQANRGVSSSLSEAELDLMACFFTIVKILFVNGQLSALPALIRVLEPLRLGRDLHQTSIRNEQAYYACIAQLLSVDNRLVRNPHGVGFSDAIYVCGDSHTLATAWRKISVLGRPTLLHPALVTGLKHWHLRKESTFYPKVNLWRVVANIPSKSRVVFLFGEIDCREGILDAVEKCKYETIEEGMNHTIGIFMETLADVVEKFEFDVYIHPVVPVLDETRSLVIQYNKLFRERVDKSPICEWLDFFDNLVCGSPPKLRSDFRLDGTHLHPSYLAELEAAIHRISDAKS</sequence>
<dbReference type="InterPro" id="IPR051012">
    <property type="entry name" value="CellSynth/LPSAsmb/PSIAsmb"/>
</dbReference>
<evidence type="ECO:0000313" key="4">
    <source>
        <dbReference type="Proteomes" id="UP001632037"/>
    </source>
</evidence>
<gene>
    <name evidence="3" type="ORF">V7S43_005100</name>
</gene>
<dbReference type="Pfam" id="PF13432">
    <property type="entry name" value="TPR_16"/>
    <property type="match status" value="1"/>
</dbReference>
<dbReference type="EMBL" id="JBIMZQ010000008">
    <property type="protein sequence ID" value="KAL3669719.1"/>
    <property type="molecule type" value="Genomic_DNA"/>
</dbReference>
<organism evidence="3 4">
    <name type="scientific">Phytophthora oleae</name>
    <dbReference type="NCBI Taxonomy" id="2107226"/>
    <lineage>
        <taxon>Eukaryota</taxon>
        <taxon>Sar</taxon>
        <taxon>Stramenopiles</taxon>
        <taxon>Oomycota</taxon>
        <taxon>Peronosporomycetes</taxon>
        <taxon>Peronosporales</taxon>
        <taxon>Peronosporaceae</taxon>
        <taxon>Phytophthora</taxon>
    </lineage>
</organism>
<dbReference type="InterPro" id="IPR011990">
    <property type="entry name" value="TPR-like_helical_dom_sf"/>
</dbReference>
<name>A0ABD3FU18_9STRA</name>
<evidence type="ECO:0000256" key="2">
    <source>
        <dbReference type="ARBA" id="ARBA00022803"/>
    </source>
</evidence>
<evidence type="ECO:0000256" key="1">
    <source>
        <dbReference type="ARBA" id="ARBA00022737"/>
    </source>
</evidence>
<dbReference type="AlphaFoldDB" id="A0ABD3FU18"/>
<keyword evidence="2" id="KW-0802">TPR repeat</keyword>
<dbReference type="Proteomes" id="UP001632037">
    <property type="component" value="Unassembled WGS sequence"/>
</dbReference>
<proteinExistence type="predicted"/>
<dbReference type="PANTHER" id="PTHR45586">
    <property type="entry name" value="TPR REPEAT-CONTAINING PROTEIN PA4667"/>
    <property type="match status" value="1"/>
</dbReference>
<keyword evidence="4" id="KW-1185">Reference proteome</keyword>
<protein>
    <submittedName>
        <fullName evidence="3">Uncharacterized protein</fullName>
    </submittedName>
</protein>
<reference evidence="3 4" key="1">
    <citation type="submission" date="2024-09" db="EMBL/GenBank/DDBJ databases">
        <title>Genome sequencing and assembly of Phytophthora oleae, isolate VK10A, causative agent of rot of olive drupes.</title>
        <authorList>
            <person name="Conti Taguali S."/>
            <person name="Riolo M."/>
            <person name="La Spada F."/>
            <person name="Cacciola S.O."/>
            <person name="Dionisio G."/>
        </authorList>
    </citation>
    <scope>NUCLEOTIDE SEQUENCE [LARGE SCALE GENOMIC DNA]</scope>
    <source>
        <strain evidence="3 4">VK10A</strain>
    </source>
</reference>